<evidence type="ECO:0000313" key="2">
    <source>
        <dbReference type="EMBL" id="KKL55605.1"/>
    </source>
</evidence>
<organism evidence="2">
    <name type="scientific">marine sediment metagenome</name>
    <dbReference type="NCBI Taxonomy" id="412755"/>
    <lineage>
        <taxon>unclassified sequences</taxon>
        <taxon>metagenomes</taxon>
        <taxon>ecological metagenomes</taxon>
    </lineage>
</organism>
<gene>
    <name evidence="2" type="ORF">LCGC14_2253750</name>
    <name evidence="1" type="ORF">LCGC14_2571910</name>
</gene>
<proteinExistence type="predicted"/>
<dbReference type="EMBL" id="LAZR01030782">
    <property type="protein sequence ID" value="KKL55605.1"/>
    <property type="molecule type" value="Genomic_DNA"/>
</dbReference>
<dbReference type="AlphaFoldDB" id="A0A0F9FE92"/>
<dbReference type="EMBL" id="LAZR01042719">
    <property type="protein sequence ID" value="KKL08834.1"/>
    <property type="molecule type" value="Genomic_DNA"/>
</dbReference>
<name>A0A0F9FE92_9ZZZZ</name>
<protein>
    <submittedName>
        <fullName evidence="2">Uncharacterized protein</fullName>
    </submittedName>
</protein>
<accession>A0A0F9FE92</accession>
<evidence type="ECO:0000313" key="1">
    <source>
        <dbReference type="EMBL" id="KKL08834.1"/>
    </source>
</evidence>
<sequence length="133" mass="15132">MSTSIIALCPACKHKFLFESKAKRPRPHCPECHKWFYTPKTNTQNTQKPDIPKPNIVEKKIKELTKELSYTKINEATIEKSLLDLVNIGTIDNGLVRCMIDFFVKIKGKADEVEENIDMEALKAIGVNIKNSN</sequence>
<comment type="caution">
    <text evidence="2">The sequence shown here is derived from an EMBL/GenBank/DDBJ whole genome shotgun (WGS) entry which is preliminary data.</text>
</comment>
<reference evidence="2" key="1">
    <citation type="journal article" date="2015" name="Nature">
        <title>Complex archaea that bridge the gap between prokaryotes and eukaryotes.</title>
        <authorList>
            <person name="Spang A."/>
            <person name="Saw J.H."/>
            <person name="Jorgensen S.L."/>
            <person name="Zaremba-Niedzwiedzka K."/>
            <person name="Martijn J."/>
            <person name="Lind A.E."/>
            <person name="van Eijk R."/>
            <person name="Schleper C."/>
            <person name="Guy L."/>
            <person name="Ettema T.J."/>
        </authorList>
    </citation>
    <scope>NUCLEOTIDE SEQUENCE</scope>
</reference>